<name>A0A401NNJ3_SCYTO</name>
<dbReference type="PANTHER" id="PTHR22909:SF24">
    <property type="entry name" value="GOLGI INTEGRAL MEMBRANE PROTEIN 4-RELATED"/>
    <property type="match status" value="1"/>
</dbReference>
<feature type="compositionally biased region" description="Acidic residues" evidence="2">
    <location>
        <begin position="539"/>
        <end position="570"/>
    </location>
</feature>
<feature type="transmembrane region" description="Helical" evidence="3">
    <location>
        <begin position="12"/>
        <end position="34"/>
    </location>
</feature>
<proteinExistence type="predicted"/>
<dbReference type="InterPro" id="IPR042336">
    <property type="entry name" value="GOLIM4"/>
</dbReference>
<feature type="compositionally biased region" description="Basic and acidic residues" evidence="2">
    <location>
        <begin position="518"/>
        <end position="538"/>
    </location>
</feature>
<evidence type="ECO:0000313" key="4">
    <source>
        <dbReference type="EMBL" id="GCB62429.1"/>
    </source>
</evidence>
<feature type="compositionally biased region" description="Basic and acidic residues" evidence="2">
    <location>
        <begin position="427"/>
        <end position="471"/>
    </location>
</feature>
<feature type="coiled-coil region" evidence="1">
    <location>
        <begin position="68"/>
        <end position="181"/>
    </location>
</feature>
<protein>
    <recommendedName>
        <fullName evidence="6">Golgi integral membrane protein 4</fullName>
    </recommendedName>
</protein>
<evidence type="ECO:0000256" key="2">
    <source>
        <dbReference type="SAM" id="MobiDB-lite"/>
    </source>
</evidence>
<sequence>MGNSMCSRRQKKIFQTLFFLTIVFGFLYGLLLYYEMHNQLKKAETLTSKYQQHQEALSAQLQVVYEHRSRLEKSLQKERNEHKKGKEDYLVYKLEAQEALNKEKQDSSNRYGALNVQHKMLKNQHEDLRKQYTDLHGEHQRLGEDHNRAMNEHSRRYLTLQQEKEQEIAKLKENIYNVFEENKKLRKGHQDVHVQLQDVRQLHKNLLLQHDQLQVTLEDHKNLLSAAQAQVEEYKQLRETLNKMPSLRQTEQKPPPNAEQSQQGDAEPIQYHNKLGTQDQIPYRSEGDQHDEKKDVQLHIKPMLGENDDTKISEGNEGVPEKQYGQPEHWQRNEHADLEKHEYESQEHHHEWEQEENENHTVEQTEPHRQHHGEEETEHHLIEDQNNENYRTVDQNLARSSPTEIQMKTHKSPYEEQLEQQRLAQVRAEESRKLKERQDALHQQRLREYMDRQERLQHEAVQKEELLRQEQLRQQADFNNDEAAEGDDERDVREEEEEVEDENNPHEEAEDEDPEIVNEDHHTEHETINQQVDEKEGEANEQEEAVADDANQEGEKEDENYEEEEDEEERDVPAAKTNRRAEM</sequence>
<evidence type="ECO:0008006" key="6">
    <source>
        <dbReference type="Google" id="ProtNLM"/>
    </source>
</evidence>
<keyword evidence="3" id="KW-1133">Transmembrane helix</keyword>
<dbReference type="AlphaFoldDB" id="A0A401NNJ3"/>
<feature type="compositionally biased region" description="Polar residues" evidence="2">
    <location>
        <begin position="387"/>
        <end position="406"/>
    </location>
</feature>
<comment type="caution">
    <text evidence="4">The sequence shown here is derived from an EMBL/GenBank/DDBJ whole genome shotgun (WGS) entry which is preliminary data.</text>
</comment>
<feature type="compositionally biased region" description="Basic and acidic residues" evidence="2">
    <location>
        <begin position="329"/>
        <end position="383"/>
    </location>
</feature>
<dbReference type="GO" id="GO:0000139">
    <property type="term" value="C:Golgi membrane"/>
    <property type="evidence" value="ECO:0007669"/>
    <property type="project" value="InterPro"/>
</dbReference>
<dbReference type="STRING" id="75743.A0A401NNJ3"/>
<feature type="region of interest" description="Disordered" evidence="2">
    <location>
        <begin position="246"/>
        <end position="265"/>
    </location>
</feature>
<dbReference type="PANTHER" id="PTHR22909">
    <property type="entry name" value="GOLGI INTEGRAL MEMBRANE PROTEIN 4"/>
    <property type="match status" value="1"/>
</dbReference>
<organism evidence="4 5">
    <name type="scientific">Scyliorhinus torazame</name>
    <name type="common">Cloudy catshark</name>
    <name type="synonym">Catulus torazame</name>
    <dbReference type="NCBI Taxonomy" id="75743"/>
    <lineage>
        <taxon>Eukaryota</taxon>
        <taxon>Metazoa</taxon>
        <taxon>Chordata</taxon>
        <taxon>Craniata</taxon>
        <taxon>Vertebrata</taxon>
        <taxon>Chondrichthyes</taxon>
        <taxon>Elasmobranchii</taxon>
        <taxon>Galeomorphii</taxon>
        <taxon>Galeoidea</taxon>
        <taxon>Carcharhiniformes</taxon>
        <taxon>Scyliorhinidae</taxon>
        <taxon>Scyliorhinus</taxon>
    </lineage>
</organism>
<keyword evidence="5" id="KW-1185">Reference proteome</keyword>
<keyword evidence="3" id="KW-0472">Membrane</keyword>
<dbReference type="OrthoDB" id="6288648at2759"/>
<evidence type="ECO:0000256" key="3">
    <source>
        <dbReference type="SAM" id="Phobius"/>
    </source>
</evidence>
<dbReference type="EMBL" id="BFAA01002577">
    <property type="protein sequence ID" value="GCB62429.1"/>
    <property type="molecule type" value="Genomic_DNA"/>
</dbReference>
<reference evidence="4 5" key="1">
    <citation type="journal article" date="2018" name="Nat. Ecol. Evol.">
        <title>Shark genomes provide insights into elasmobranch evolution and the origin of vertebrates.</title>
        <authorList>
            <person name="Hara Y"/>
            <person name="Yamaguchi K"/>
            <person name="Onimaru K"/>
            <person name="Kadota M"/>
            <person name="Koyanagi M"/>
            <person name="Keeley SD"/>
            <person name="Tatsumi K"/>
            <person name="Tanaka K"/>
            <person name="Motone F"/>
            <person name="Kageyama Y"/>
            <person name="Nozu R"/>
            <person name="Adachi N"/>
            <person name="Nishimura O"/>
            <person name="Nakagawa R"/>
            <person name="Tanegashima C"/>
            <person name="Kiyatake I"/>
            <person name="Matsumoto R"/>
            <person name="Murakumo K"/>
            <person name="Nishida K"/>
            <person name="Terakita A"/>
            <person name="Kuratani S"/>
            <person name="Sato K"/>
            <person name="Hyodo S Kuraku.S."/>
        </authorList>
    </citation>
    <scope>NUCLEOTIDE SEQUENCE [LARGE SCALE GENOMIC DNA]</scope>
</reference>
<dbReference type="OMA" id="MQINTHQ"/>
<evidence type="ECO:0000256" key="1">
    <source>
        <dbReference type="SAM" id="Coils"/>
    </source>
</evidence>
<accession>A0A401NNJ3</accession>
<keyword evidence="3" id="KW-0812">Transmembrane</keyword>
<gene>
    <name evidence="4" type="ORF">scyTo_0007233</name>
</gene>
<keyword evidence="1" id="KW-0175">Coiled coil</keyword>
<dbReference type="Proteomes" id="UP000288216">
    <property type="component" value="Unassembled WGS sequence"/>
</dbReference>
<feature type="coiled-coil region" evidence="1">
    <location>
        <begin position="210"/>
        <end position="244"/>
    </location>
</feature>
<feature type="compositionally biased region" description="Acidic residues" evidence="2">
    <location>
        <begin position="479"/>
        <end position="517"/>
    </location>
</feature>
<feature type="region of interest" description="Disordered" evidence="2">
    <location>
        <begin position="301"/>
        <end position="583"/>
    </location>
</feature>
<evidence type="ECO:0000313" key="5">
    <source>
        <dbReference type="Proteomes" id="UP000288216"/>
    </source>
</evidence>